<dbReference type="InterPro" id="IPR003829">
    <property type="entry name" value="Pirin_N_dom"/>
</dbReference>
<accession>A0ABS1R5J9</accession>
<evidence type="ECO:0000259" key="4">
    <source>
        <dbReference type="Pfam" id="PF17954"/>
    </source>
</evidence>
<evidence type="ECO:0000256" key="2">
    <source>
        <dbReference type="RuleBase" id="RU003457"/>
    </source>
</evidence>
<feature type="domain" description="Quercetin 2,3-dioxygenase C-terminal cupin" evidence="4">
    <location>
        <begin position="149"/>
        <end position="234"/>
    </location>
</feature>
<sequence>MAHTVLYRSDSRGHADHGWLKSAHTFSFAGYYDPERIHFGALRVFNDDYVTGGNGFGRHPHDNMEIISIPLEGELAHQDSMGNSGTIQPGEIQVMSAGTGIQHSEFNASETDPVKFLQIWLFPNQQNVEPRYDQIRLDPENRKNRFQQLVSPDPNDEGAWIHQDAWFHMVDLDQDKEVEYVWKAKGNGVFLFVLEGAIEVEGSVLSRRDAIGVTEADRMTIRATKGSSLLLIEVPML</sequence>
<dbReference type="EMBL" id="JAERTY010000008">
    <property type="protein sequence ID" value="MBL1409977.1"/>
    <property type="molecule type" value="Genomic_DNA"/>
</dbReference>
<dbReference type="PANTHER" id="PTHR43212">
    <property type="entry name" value="QUERCETIN 2,3-DIOXYGENASE"/>
    <property type="match status" value="1"/>
</dbReference>
<dbReference type="InterPro" id="IPR011051">
    <property type="entry name" value="RmlC_Cupin_sf"/>
</dbReference>
<dbReference type="Proteomes" id="UP000625283">
    <property type="component" value="Unassembled WGS sequence"/>
</dbReference>
<evidence type="ECO:0000313" key="6">
    <source>
        <dbReference type="Proteomes" id="UP000625283"/>
    </source>
</evidence>
<dbReference type="RefSeq" id="WP_021069844.1">
    <property type="nucleotide sequence ID" value="NZ_JAERTY010000008.1"/>
</dbReference>
<comment type="similarity">
    <text evidence="1 2">Belongs to the pirin family.</text>
</comment>
<protein>
    <submittedName>
        <fullName evidence="5">Pirin family protein</fullName>
    </submittedName>
</protein>
<evidence type="ECO:0000256" key="1">
    <source>
        <dbReference type="ARBA" id="ARBA00008416"/>
    </source>
</evidence>
<dbReference type="InterPro" id="IPR041602">
    <property type="entry name" value="Quercetinase_C"/>
</dbReference>
<comment type="caution">
    <text evidence="5">The sequence shown here is derived from an EMBL/GenBank/DDBJ whole genome shotgun (WGS) entry which is preliminary data.</text>
</comment>
<gene>
    <name evidence="5" type="ORF">JKG61_14570</name>
</gene>
<dbReference type="PIRSF" id="PIRSF006232">
    <property type="entry name" value="Pirin"/>
    <property type="match status" value="1"/>
</dbReference>
<feature type="domain" description="Pirin N-terminal" evidence="3">
    <location>
        <begin position="14"/>
        <end position="121"/>
    </location>
</feature>
<proteinExistence type="inferred from homology"/>
<dbReference type="PANTHER" id="PTHR43212:SF3">
    <property type="entry name" value="QUERCETIN 2,3-DIOXYGENASE"/>
    <property type="match status" value="1"/>
</dbReference>
<dbReference type="CDD" id="cd02910">
    <property type="entry name" value="cupin_Yhhw_N"/>
    <property type="match status" value="1"/>
</dbReference>
<dbReference type="Gene3D" id="2.60.120.10">
    <property type="entry name" value="Jelly Rolls"/>
    <property type="match status" value="2"/>
</dbReference>
<evidence type="ECO:0000259" key="3">
    <source>
        <dbReference type="Pfam" id="PF02678"/>
    </source>
</evidence>
<evidence type="ECO:0000313" key="5">
    <source>
        <dbReference type="EMBL" id="MBL1409977.1"/>
    </source>
</evidence>
<dbReference type="SUPFAM" id="SSF51182">
    <property type="entry name" value="RmlC-like cupins"/>
    <property type="match status" value="1"/>
</dbReference>
<dbReference type="InterPro" id="IPR012093">
    <property type="entry name" value="Pirin"/>
</dbReference>
<dbReference type="Pfam" id="PF17954">
    <property type="entry name" value="Pirin_C_2"/>
    <property type="match status" value="1"/>
</dbReference>
<dbReference type="InterPro" id="IPR014710">
    <property type="entry name" value="RmlC-like_jellyroll"/>
</dbReference>
<dbReference type="Pfam" id="PF02678">
    <property type="entry name" value="Pirin"/>
    <property type="match status" value="1"/>
</dbReference>
<name>A0ABS1R5J9_9SPHI</name>
<keyword evidence="6" id="KW-1185">Reference proteome</keyword>
<reference evidence="5 6" key="1">
    <citation type="submission" date="2021-01" db="EMBL/GenBank/DDBJ databases">
        <title>C459-1 draft genome sequence.</title>
        <authorList>
            <person name="Zhang X.-F."/>
        </authorList>
    </citation>
    <scope>NUCLEOTIDE SEQUENCE [LARGE SCALE GENOMIC DNA]</scope>
    <source>
        <strain evidence="6">C459-1</strain>
    </source>
</reference>
<organism evidence="5 6">
    <name type="scientific">Sphingobacterium faecale</name>
    <dbReference type="NCBI Taxonomy" id="2803775"/>
    <lineage>
        <taxon>Bacteria</taxon>
        <taxon>Pseudomonadati</taxon>
        <taxon>Bacteroidota</taxon>
        <taxon>Sphingobacteriia</taxon>
        <taxon>Sphingobacteriales</taxon>
        <taxon>Sphingobacteriaceae</taxon>
        <taxon>Sphingobacterium</taxon>
    </lineage>
</organism>